<dbReference type="Proteomes" id="UP000018144">
    <property type="component" value="Unassembled WGS sequence"/>
</dbReference>
<sequence>MRFLLALISVISTVAAMPPMLLTPRDAVPGELNPRACLSLGSVCGKFGKQFRDATCCKRNDRDRLEGVNCYVVWNDKNEMLCRGTRTVRDKPDDPDD</sequence>
<keyword evidence="3" id="KW-1185">Reference proteome</keyword>
<protein>
    <recommendedName>
        <fullName evidence="4">Extracellular membrane protein CFEM domain-containing protein</fullName>
    </recommendedName>
</protein>
<evidence type="ECO:0000256" key="1">
    <source>
        <dbReference type="SAM" id="SignalP"/>
    </source>
</evidence>
<organism evidence="2 3">
    <name type="scientific">Pyronema omphalodes (strain CBS 100304)</name>
    <name type="common">Pyronema confluens</name>
    <dbReference type="NCBI Taxonomy" id="1076935"/>
    <lineage>
        <taxon>Eukaryota</taxon>
        <taxon>Fungi</taxon>
        <taxon>Dikarya</taxon>
        <taxon>Ascomycota</taxon>
        <taxon>Pezizomycotina</taxon>
        <taxon>Pezizomycetes</taxon>
        <taxon>Pezizales</taxon>
        <taxon>Pyronemataceae</taxon>
        <taxon>Pyronema</taxon>
    </lineage>
</organism>
<name>U4LE98_PYROM</name>
<keyword evidence="1" id="KW-0732">Signal</keyword>
<dbReference type="AlphaFoldDB" id="U4LE98"/>
<feature type="signal peptide" evidence="1">
    <location>
        <begin position="1"/>
        <end position="16"/>
    </location>
</feature>
<proteinExistence type="predicted"/>
<reference evidence="2 3" key="1">
    <citation type="journal article" date="2013" name="PLoS Genet.">
        <title>The genome and development-dependent transcriptomes of Pyronema confluens: a window into fungal evolution.</title>
        <authorList>
            <person name="Traeger S."/>
            <person name="Altegoer F."/>
            <person name="Freitag M."/>
            <person name="Gabaldon T."/>
            <person name="Kempken F."/>
            <person name="Kumar A."/>
            <person name="Marcet-Houben M."/>
            <person name="Poggeler S."/>
            <person name="Stajich J.E."/>
            <person name="Nowrousian M."/>
        </authorList>
    </citation>
    <scope>NUCLEOTIDE SEQUENCE [LARGE SCALE GENOMIC DNA]</scope>
    <source>
        <strain evidence="3">CBS 100304</strain>
        <tissue evidence="2">Vegetative mycelium</tissue>
    </source>
</reference>
<evidence type="ECO:0008006" key="4">
    <source>
        <dbReference type="Google" id="ProtNLM"/>
    </source>
</evidence>
<accession>U4LE98</accession>
<gene>
    <name evidence="2" type="ORF">PCON_07644</name>
</gene>
<dbReference type="EMBL" id="HF935391">
    <property type="protein sequence ID" value="CCX29847.1"/>
    <property type="molecule type" value="Genomic_DNA"/>
</dbReference>
<evidence type="ECO:0000313" key="3">
    <source>
        <dbReference type="Proteomes" id="UP000018144"/>
    </source>
</evidence>
<evidence type="ECO:0000313" key="2">
    <source>
        <dbReference type="EMBL" id="CCX29847.1"/>
    </source>
</evidence>
<feature type="chain" id="PRO_5004651520" description="Extracellular membrane protein CFEM domain-containing protein" evidence="1">
    <location>
        <begin position="17"/>
        <end position="97"/>
    </location>
</feature>